<sequence>MSDEYLSSWTEISTTPPIRRIPMDIISNSMISNEQIHIHRNLSYSVDSLKKLRKNSYYSVKQSFDKLKSFSSNDDSLESIPSDIPNNDDDDDRSSYDEINQSEQLILHDLYPEENLVECEICFEDTSTDDQLPCCSSSICSNCVQLHLSTNINEGRIRILCPSCSHIFTHEEILLLLTKNDPNGKMSERYKQFYADMNGELHIKTCPKCCSIKEIDKRLVEGIRWKKTIPRQVICEECQFEWCFFCHAPWHEKMSCKEYQKGEKMFRLWASQIDQNQHNAQKCPRCKVYISRNGGCPHMICSKCQCDFCYSCGRRRLGVKFFGSHDSRYSPLGCKYNLYPNKPILRHTVRGLVTGVATLAVPVAIVGAMTILAVGTTIALPTYGTYRLIKHIRFKRYERQRRRQTETIPRQWTTNDSLSTYVNGINERNTEENHDDDAMERAIQASLVTFREETMRRDEDNDAMSYSTEHARHSNQSDLDDDSLYE</sequence>
<comment type="catalytic activity">
    <reaction evidence="1">
        <text>[E2 ubiquitin-conjugating enzyme]-S-ubiquitinyl-L-cysteine + [acceptor protein]-L-lysine = [E2 ubiquitin-conjugating enzyme]-L-cysteine + [acceptor protein]-N(6)-ubiquitinyl-L-lysine.</text>
        <dbReference type="EC" id="2.3.2.31"/>
    </reaction>
</comment>
<dbReference type="InterPro" id="IPR044066">
    <property type="entry name" value="TRIAD_supradom"/>
</dbReference>
<dbReference type="PANTHER" id="PTHR11685">
    <property type="entry name" value="RBR FAMILY RING FINGER AND IBR DOMAIN-CONTAINING"/>
    <property type="match status" value="1"/>
</dbReference>
<keyword evidence="5" id="KW-0677">Repeat</keyword>
<evidence type="ECO:0000259" key="11">
    <source>
        <dbReference type="PROSITE" id="PS51873"/>
    </source>
</evidence>
<evidence type="ECO:0000256" key="8">
    <source>
        <dbReference type="ARBA" id="ARBA00022833"/>
    </source>
</evidence>
<dbReference type="CDD" id="cd20342">
    <property type="entry name" value="BRcat_RBR_RNF217"/>
    <property type="match status" value="1"/>
</dbReference>
<dbReference type="InterPro" id="IPR031127">
    <property type="entry name" value="E3_UB_ligase_RBR"/>
</dbReference>
<evidence type="ECO:0000256" key="10">
    <source>
        <dbReference type="SAM" id="Phobius"/>
    </source>
</evidence>
<evidence type="ECO:0000256" key="4">
    <source>
        <dbReference type="ARBA" id="ARBA00022723"/>
    </source>
</evidence>
<dbReference type="InterPro" id="IPR013083">
    <property type="entry name" value="Znf_RING/FYVE/PHD"/>
</dbReference>
<feature type="transmembrane region" description="Helical" evidence="10">
    <location>
        <begin position="359"/>
        <end position="386"/>
    </location>
</feature>
<keyword evidence="10" id="KW-1133">Transmembrane helix</keyword>
<keyword evidence="10" id="KW-0472">Membrane</keyword>
<keyword evidence="14" id="KW-1185">Reference proteome</keyword>
<feature type="region of interest" description="Disordered" evidence="9">
    <location>
        <begin position="450"/>
        <end position="486"/>
    </location>
</feature>
<dbReference type="GO" id="GO:0016567">
    <property type="term" value="P:protein ubiquitination"/>
    <property type="evidence" value="ECO:0007669"/>
    <property type="project" value="InterPro"/>
</dbReference>
<feature type="domain" description="RING-type" evidence="11">
    <location>
        <begin position="115"/>
        <end position="338"/>
    </location>
</feature>
<keyword evidence="7" id="KW-0833">Ubl conjugation pathway</keyword>
<accession>A0A814VGM3</accession>
<dbReference type="SMART" id="SM00647">
    <property type="entry name" value="IBR"/>
    <property type="match status" value="1"/>
</dbReference>
<comment type="caution">
    <text evidence="13">The sequence shown here is derived from an EMBL/GenBank/DDBJ whole genome shotgun (WGS) entry which is preliminary data.</text>
</comment>
<evidence type="ECO:0000313" key="12">
    <source>
        <dbReference type="EMBL" id="CAF0856176.1"/>
    </source>
</evidence>
<evidence type="ECO:0000313" key="13">
    <source>
        <dbReference type="EMBL" id="CAF1185188.1"/>
    </source>
</evidence>
<evidence type="ECO:0000313" key="14">
    <source>
        <dbReference type="Proteomes" id="UP000663828"/>
    </source>
</evidence>
<dbReference type="InterPro" id="IPR002867">
    <property type="entry name" value="IBR_dom"/>
</dbReference>
<dbReference type="AlphaFoldDB" id="A0A814VGM3"/>
<protein>
    <recommendedName>
        <fullName evidence="2">RBR-type E3 ubiquitin transferase</fullName>
        <ecNumber evidence="2">2.3.2.31</ecNumber>
    </recommendedName>
</protein>
<dbReference type="OrthoDB" id="10009520at2759"/>
<dbReference type="PROSITE" id="PS51873">
    <property type="entry name" value="TRIAD"/>
    <property type="match status" value="1"/>
</dbReference>
<dbReference type="GO" id="GO:0008270">
    <property type="term" value="F:zinc ion binding"/>
    <property type="evidence" value="ECO:0007669"/>
    <property type="project" value="UniProtKB-KW"/>
</dbReference>
<dbReference type="Proteomes" id="UP000663852">
    <property type="component" value="Unassembled WGS sequence"/>
</dbReference>
<keyword evidence="3" id="KW-0808">Transferase</keyword>
<evidence type="ECO:0000256" key="2">
    <source>
        <dbReference type="ARBA" id="ARBA00012251"/>
    </source>
</evidence>
<feature type="compositionally biased region" description="Basic and acidic residues" evidence="9">
    <location>
        <begin position="450"/>
        <end position="459"/>
    </location>
</feature>
<evidence type="ECO:0000256" key="9">
    <source>
        <dbReference type="SAM" id="MobiDB-lite"/>
    </source>
</evidence>
<dbReference type="Pfam" id="PF01485">
    <property type="entry name" value="IBR"/>
    <property type="match status" value="1"/>
</dbReference>
<keyword evidence="4" id="KW-0479">Metal-binding</keyword>
<feature type="region of interest" description="Disordered" evidence="9">
    <location>
        <begin position="69"/>
        <end position="96"/>
    </location>
</feature>
<dbReference type="Proteomes" id="UP000663828">
    <property type="component" value="Unassembled WGS sequence"/>
</dbReference>
<evidence type="ECO:0000256" key="5">
    <source>
        <dbReference type="ARBA" id="ARBA00022737"/>
    </source>
</evidence>
<proteinExistence type="predicted"/>
<organism evidence="13 14">
    <name type="scientific">Adineta ricciae</name>
    <name type="common">Rotifer</name>
    <dbReference type="NCBI Taxonomy" id="249248"/>
    <lineage>
        <taxon>Eukaryota</taxon>
        <taxon>Metazoa</taxon>
        <taxon>Spiralia</taxon>
        <taxon>Gnathifera</taxon>
        <taxon>Rotifera</taxon>
        <taxon>Eurotatoria</taxon>
        <taxon>Bdelloidea</taxon>
        <taxon>Adinetida</taxon>
        <taxon>Adinetidae</taxon>
        <taxon>Adineta</taxon>
    </lineage>
</organism>
<dbReference type="EC" id="2.3.2.31" evidence="2"/>
<dbReference type="InterPro" id="IPR047551">
    <property type="entry name" value="BRcat_RBR_RNF217"/>
</dbReference>
<keyword evidence="6" id="KW-0863">Zinc-finger</keyword>
<name>A0A814VGM3_ADIRI</name>
<dbReference type="GO" id="GO:0061630">
    <property type="term" value="F:ubiquitin protein ligase activity"/>
    <property type="evidence" value="ECO:0007669"/>
    <property type="project" value="UniProtKB-EC"/>
</dbReference>
<gene>
    <name evidence="12" type="ORF">EDS130_LOCUS7568</name>
    <name evidence="13" type="ORF">XAT740_LOCUS22801</name>
</gene>
<evidence type="ECO:0000256" key="7">
    <source>
        <dbReference type="ARBA" id="ARBA00022786"/>
    </source>
</evidence>
<evidence type="ECO:0000256" key="6">
    <source>
        <dbReference type="ARBA" id="ARBA00022771"/>
    </source>
</evidence>
<keyword evidence="10" id="KW-0812">Transmembrane</keyword>
<dbReference type="SUPFAM" id="SSF57850">
    <property type="entry name" value="RING/U-box"/>
    <property type="match status" value="3"/>
</dbReference>
<dbReference type="EMBL" id="CAJNOR010001695">
    <property type="protein sequence ID" value="CAF1185188.1"/>
    <property type="molecule type" value="Genomic_DNA"/>
</dbReference>
<reference evidence="13" key="1">
    <citation type="submission" date="2021-02" db="EMBL/GenBank/DDBJ databases">
        <authorList>
            <person name="Nowell W R."/>
        </authorList>
    </citation>
    <scope>NUCLEOTIDE SEQUENCE</scope>
</reference>
<evidence type="ECO:0000256" key="3">
    <source>
        <dbReference type="ARBA" id="ARBA00022679"/>
    </source>
</evidence>
<dbReference type="Pfam" id="PF22191">
    <property type="entry name" value="IBR_1"/>
    <property type="match status" value="1"/>
</dbReference>
<evidence type="ECO:0000256" key="1">
    <source>
        <dbReference type="ARBA" id="ARBA00001798"/>
    </source>
</evidence>
<keyword evidence="8" id="KW-0862">Zinc</keyword>
<dbReference type="Gene3D" id="1.20.120.1750">
    <property type="match status" value="1"/>
</dbReference>
<dbReference type="EMBL" id="CAJNOJ010000023">
    <property type="protein sequence ID" value="CAF0856176.1"/>
    <property type="molecule type" value="Genomic_DNA"/>
</dbReference>
<dbReference type="Gene3D" id="3.30.40.10">
    <property type="entry name" value="Zinc/RING finger domain, C3HC4 (zinc finger)"/>
    <property type="match status" value="1"/>
</dbReference>